<evidence type="ECO:0000313" key="4">
    <source>
        <dbReference type="Proteomes" id="UP000694569"/>
    </source>
</evidence>
<dbReference type="InterPro" id="IPR008405">
    <property type="entry name" value="ApoL"/>
</dbReference>
<dbReference type="GO" id="GO:0008289">
    <property type="term" value="F:lipid binding"/>
    <property type="evidence" value="ECO:0007669"/>
    <property type="project" value="InterPro"/>
</dbReference>
<proteinExistence type="inferred from homology"/>
<keyword evidence="2" id="KW-0812">Transmembrane</keyword>
<dbReference type="OrthoDB" id="6363454at2759"/>
<dbReference type="PANTHER" id="PTHR14096">
    <property type="entry name" value="APOLIPOPROTEIN L"/>
    <property type="match status" value="1"/>
</dbReference>
<organism evidence="3 4">
    <name type="scientific">Leptobrachium leishanense</name>
    <name type="common">Leishan spiny toad</name>
    <dbReference type="NCBI Taxonomy" id="445787"/>
    <lineage>
        <taxon>Eukaryota</taxon>
        <taxon>Metazoa</taxon>
        <taxon>Chordata</taxon>
        <taxon>Craniata</taxon>
        <taxon>Vertebrata</taxon>
        <taxon>Euteleostomi</taxon>
        <taxon>Amphibia</taxon>
        <taxon>Batrachia</taxon>
        <taxon>Anura</taxon>
        <taxon>Pelobatoidea</taxon>
        <taxon>Megophryidae</taxon>
        <taxon>Leptobrachium</taxon>
    </lineage>
</organism>
<dbReference type="GeneTree" id="ENSGT01030000234599"/>
<protein>
    <recommendedName>
        <fullName evidence="5">Apolipoprotein L3</fullName>
    </recommendedName>
</protein>
<comment type="similarity">
    <text evidence="1">Belongs to the apolipoprotein L family.</text>
</comment>
<dbReference type="GO" id="GO:0016020">
    <property type="term" value="C:membrane"/>
    <property type="evidence" value="ECO:0007669"/>
    <property type="project" value="TreeGrafter"/>
</dbReference>
<keyword evidence="2" id="KW-0472">Membrane</keyword>
<dbReference type="PANTHER" id="PTHR14096:SF27">
    <property type="entry name" value="APOLIPOPROTEIN L2"/>
    <property type="match status" value="1"/>
</dbReference>
<evidence type="ECO:0008006" key="5">
    <source>
        <dbReference type="Google" id="ProtNLM"/>
    </source>
</evidence>
<keyword evidence="4" id="KW-1185">Reference proteome</keyword>
<feature type="transmembrane region" description="Helical" evidence="2">
    <location>
        <begin position="189"/>
        <end position="210"/>
    </location>
</feature>
<dbReference type="GO" id="GO:0042157">
    <property type="term" value="P:lipoprotein metabolic process"/>
    <property type="evidence" value="ECO:0007669"/>
    <property type="project" value="InterPro"/>
</dbReference>
<keyword evidence="2" id="KW-1133">Transmembrane helix</keyword>
<dbReference type="GO" id="GO:0006869">
    <property type="term" value="P:lipid transport"/>
    <property type="evidence" value="ECO:0007669"/>
    <property type="project" value="InterPro"/>
</dbReference>
<feature type="transmembrane region" description="Helical" evidence="2">
    <location>
        <begin position="84"/>
        <end position="114"/>
    </location>
</feature>
<reference evidence="3" key="1">
    <citation type="submission" date="2025-08" db="UniProtKB">
        <authorList>
            <consortium name="Ensembl"/>
        </authorList>
    </citation>
    <scope>IDENTIFICATION</scope>
</reference>
<feature type="transmembrane region" description="Helical" evidence="2">
    <location>
        <begin position="55"/>
        <end position="78"/>
    </location>
</feature>
<reference evidence="3" key="2">
    <citation type="submission" date="2025-09" db="UniProtKB">
        <authorList>
            <consortium name="Ensembl"/>
        </authorList>
    </citation>
    <scope>IDENTIFICATION</scope>
</reference>
<evidence type="ECO:0000313" key="3">
    <source>
        <dbReference type="Ensembl" id="ENSLLEP00000037710.1"/>
    </source>
</evidence>
<sequence length="272" mass="28263">RLSLLISLPGTPPDLQTFLFTLYYNQKKFIIDLAAYITELRSIADEMDNFHRKAVITNVVGSSVGIAGGVATIAGLLLSPFTLGASLAITGIGVGAAAAGGVTSAAASIAEVIIKKAKEGEEKMQDILSKINVLIAEMKSLLGLKDVDLGSLGGRGLYTAGNVARLIHLSKLSATAAQGVKLAARSTRIAAAVSGVFAVLFLGVDIVFVVKGAKELADGAKTKEAEKIREVVKELDGTLSVKQTAAIPQFFKKSLHMAVVPILGPQVPLTQG</sequence>
<name>A0A8C5QH52_9ANUR</name>
<dbReference type="Ensembl" id="ENSLLET00000039158.1">
    <property type="protein sequence ID" value="ENSLLEP00000037710.1"/>
    <property type="gene ID" value="ENSLLEG00000023848.1"/>
</dbReference>
<dbReference type="Pfam" id="PF05461">
    <property type="entry name" value="ApoL"/>
    <property type="match status" value="1"/>
</dbReference>
<evidence type="ECO:0000256" key="1">
    <source>
        <dbReference type="ARBA" id="ARBA00010090"/>
    </source>
</evidence>
<dbReference type="GO" id="GO:0005576">
    <property type="term" value="C:extracellular region"/>
    <property type="evidence" value="ECO:0007669"/>
    <property type="project" value="InterPro"/>
</dbReference>
<dbReference type="AlphaFoldDB" id="A0A8C5QH52"/>
<dbReference type="Proteomes" id="UP000694569">
    <property type="component" value="Unplaced"/>
</dbReference>
<evidence type="ECO:0000256" key="2">
    <source>
        <dbReference type="SAM" id="Phobius"/>
    </source>
</evidence>
<accession>A0A8C5QH52</accession>